<evidence type="ECO:0000259" key="7">
    <source>
        <dbReference type="SMART" id="SM00829"/>
    </source>
</evidence>
<dbReference type="Gene3D" id="3.90.180.10">
    <property type="entry name" value="Medium-chain alcohol dehydrogenases, catalytic domain"/>
    <property type="match status" value="1"/>
</dbReference>
<evidence type="ECO:0000313" key="8">
    <source>
        <dbReference type="EMBL" id="GES11293.1"/>
    </source>
</evidence>
<dbReference type="Proteomes" id="UP000331127">
    <property type="component" value="Unassembled WGS sequence"/>
</dbReference>
<dbReference type="InterPro" id="IPR011032">
    <property type="entry name" value="GroES-like_sf"/>
</dbReference>
<dbReference type="PROSITE" id="PS00059">
    <property type="entry name" value="ADH_ZINC"/>
    <property type="match status" value="1"/>
</dbReference>
<comment type="cofactor">
    <cofactor evidence="1 6">
        <name>Zn(2+)</name>
        <dbReference type="ChEBI" id="CHEBI:29105"/>
    </cofactor>
</comment>
<dbReference type="SUPFAM" id="SSF51735">
    <property type="entry name" value="NAD(P)-binding Rossmann-fold domains"/>
    <property type="match status" value="1"/>
</dbReference>
<dbReference type="InterPro" id="IPR002328">
    <property type="entry name" value="ADH_Zn_CS"/>
</dbReference>
<keyword evidence="3 6" id="KW-0479">Metal-binding</keyword>
<evidence type="ECO:0000256" key="1">
    <source>
        <dbReference type="ARBA" id="ARBA00001947"/>
    </source>
</evidence>
<dbReference type="SUPFAM" id="SSF50129">
    <property type="entry name" value="GroES-like"/>
    <property type="match status" value="1"/>
</dbReference>
<dbReference type="InterPro" id="IPR020843">
    <property type="entry name" value="ER"/>
</dbReference>
<dbReference type="Gene3D" id="3.40.50.720">
    <property type="entry name" value="NAD(P)-binding Rossmann-like Domain"/>
    <property type="match status" value="1"/>
</dbReference>
<dbReference type="InterPro" id="IPR013154">
    <property type="entry name" value="ADH-like_N"/>
</dbReference>
<dbReference type="SMART" id="SM00829">
    <property type="entry name" value="PKS_ER"/>
    <property type="match status" value="1"/>
</dbReference>
<dbReference type="Pfam" id="PF00107">
    <property type="entry name" value="ADH_zinc_N"/>
    <property type="match status" value="1"/>
</dbReference>
<dbReference type="AlphaFoldDB" id="A0A5M3WXN3"/>
<dbReference type="GO" id="GO:0008270">
    <property type="term" value="F:zinc ion binding"/>
    <property type="evidence" value="ECO:0007669"/>
    <property type="project" value="InterPro"/>
</dbReference>
<comment type="similarity">
    <text evidence="2 6">Belongs to the zinc-containing alcohol dehydrogenase family.</text>
</comment>
<reference evidence="8 9" key="1">
    <citation type="submission" date="2019-10" db="EMBL/GenBank/DDBJ databases">
        <title>Whole genome shotgun sequence of Acrocarpospora macrocephala NBRC 16266.</title>
        <authorList>
            <person name="Ichikawa N."/>
            <person name="Kimura A."/>
            <person name="Kitahashi Y."/>
            <person name="Komaki H."/>
            <person name="Oguchi A."/>
        </authorList>
    </citation>
    <scope>NUCLEOTIDE SEQUENCE [LARGE SCALE GENOMIC DNA]</scope>
    <source>
        <strain evidence="8 9">NBRC 16266</strain>
    </source>
</reference>
<keyword evidence="4 6" id="KW-0862">Zinc</keyword>
<proteinExistence type="inferred from homology"/>
<evidence type="ECO:0000256" key="4">
    <source>
        <dbReference type="ARBA" id="ARBA00022833"/>
    </source>
</evidence>
<protein>
    <submittedName>
        <fullName evidence="8">Putative zinc-containing alcohol dehydrogenase</fullName>
    </submittedName>
</protein>
<comment type="caution">
    <text evidence="8">The sequence shown here is derived from an EMBL/GenBank/DDBJ whole genome shotgun (WGS) entry which is preliminary data.</text>
</comment>
<dbReference type="PANTHER" id="PTHR43350:SF17">
    <property type="entry name" value="NAD-DEPENDENT ALCOHOL DEHYDROGENASE"/>
    <property type="match status" value="1"/>
</dbReference>
<dbReference type="InterPro" id="IPR013149">
    <property type="entry name" value="ADH-like_C"/>
</dbReference>
<dbReference type="GO" id="GO:0016491">
    <property type="term" value="F:oxidoreductase activity"/>
    <property type="evidence" value="ECO:0007669"/>
    <property type="project" value="UniProtKB-KW"/>
</dbReference>
<evidence type="ECO:0000256" key="2">
    <source>
        <dbReference type="ARBA" id="ARBA00008072"/>
    </source>
</evidence>
<dbReference type="Pfam" id="PF08240">
    <property type="entry name" value="ADH_N"/>
    <property type="match status" value="1"/>
</dbReference>
<accession>A0A5M3WXN3</accession>
<name>A0A5M3WXN3_9ACTN</name>
<feature type="domain" description="Enoyl reductase (ER)" evidence="7">
    <location>
        <begin position="19"/>
        <end position="364"/>
    </location>
</feature>
<evidence type="ECO:0000256" key="3">
    <source>
        <dbReference type="ARBA" id="ARBA00022723"/>
    </source>
</evidence>
<evidence type="ECO:0000256" key="5">
    <source>
        <dbReference type="ARBA" id="ARBA00023002"/>
    </source>
</evidence>
<dbReference type="EMBL" id="BLAE01000028">
    <property type="protein sequence ID" value="GES11293.1"/>
    <property type="molecule type" value="Genomic_DNA"/>
</dbReference>
<gene>
    <name evidence="8" type="ORF">Amac_048900</name>
</gene>
<dbReference type="PANTHER" id="PTHR43350">
    <property type="entry name" value="NAD-DEPENDENT ALCOHOL DEHYDROGENASE"/>
    <property type="match status" value="1"/>
</dbReference>
<keyword evidence="5" id="KW-0560">Oxidoreductase</keyword>
<sequence length="367" mass="37990">MTMPISATAAVLHAPDAPFSLETIQLGELRPNELLVDIHATGLCHTDLLPRLPALGERLVPLVLGHEGAGVVIEVGSAVSSIKPGDHVLLSFDSCGVCERCRADDPAYCRHFRAINLTGQRLDGSVAALDRHGIPVANRWFGQSSFATLAIATERNTVAIDPSLPLEVLAPLGCGLQTGAGAVLNEMKPRPGQSIAVLGVGAVGLAAVMAAGIAEAATIVAVDRHASRLELAARLGATAQVFGDTGELRKAIAGDGPGLDFVLDTTGAPEVIRAGVAALRPHGRAILVGAGASPVSFHPSELTGVTIGYILEGSANPKRFLPELVAHWRAGRFPIERLIASYPLADIGAAETDMLAGHVAKPVLVTR</sequence>
<organism evidence="8 9">
    <name type="scientific">Acrocarpospora macrocephala</name>
    <dbReference type="NCBI Taxonomy" id="150177"/>
    <lineage>
        <taxon>Bacteria</taxon>
        <taxon>Bacillati</taxon>
        <taxon>Actinomycetota</taxon>
        <taxon>Actinomycetes</taxon>
        <taxon>Streptosporangiales</taxon>
        <taxon>Streptosporangiaceae</taxon>
        <taxon>Acrocarpospora</taxon>
    </lineage>
</organism>
<dbReference type="CDD" id="cd08278">
    <property type="entry name" value="benzyl_alcohol_DH"/>
    <property type="match status" value="1"/>
</dbReference>
<evidence type="ECO:0000256" key="6">
    <source>
        <dbReference type="RuleBase" id="RU361277"/>
    </source>
</evidence>
<dbReference type="InterPro" id="IPR036291">
    <property type="entry name" value="NAD(P)-bd_dom_sf"/>
</dbReference>
<evidence type="ECO:0000313" key="9">
    <source>
        <dbReference type="Proteomes" id="UP000331127"/>
    </source>
</evidence>
<keyword evidence="9" id="KW-1185">Reference proteome</keyword>